<evidence type="ECO:0000313" key="2">
    <source>
        <dbReference type="EMBL" id="KUK77950.1"/>
    </source>
</evidence>
<dbReference type="PATRIC" id="fig|294710.3.peg.907"/>
<dbReference type="GO" id="GO:0004065">
    <property type="term" value="F:arylsulfatase activity"/>
    <property type="evidence" value="ECO:0007669"/>
    <property type="project" value="TreeGrafter"/>
</dbReference>
<dbReference type="PANTHER" id="PTHR46615:SF1">
    <property type="entry name" value="ARYLSULFATASE K"/>
    <property type="match status" value="1"/>
</dbReference>
<dbReference type="Gene3D" id="3.40.720.10">
    <property type="entry name" value="Alkaline Phosphatase, subunit A"/>
    <property type="match status" value="1"/>
</dbReference>
<dbReference type="Pfam" id="PF16347">
    <property type="entry name" value="SGSH_C"/>
    <property type="match status" value="1"/>
</dbReference>
<dbReference type="SUPFAM" id="SSF53649">
    <property type="entry name" value="Alkaline phosphatase-like"/>
    <property type="match status" value="1"/>
</dbReference>
<name>A0A124FXG3_9BACT</name>
<comment type="caution">
    <text evidence="2">The sequence shown here is derived from an EMBL/GenBank/DDBJ whole genome shotgun (WGS) entry which is preliminary data.</text>
</comment>
<accession>A0A124FXG3</accession>
<protein>
    <submittedName>
        <fullName evidence="2">Mucin-desulfating sulfatase (N-acetylglucosamine-6-sulfatase)</fullName>
    </submittedName>
</protein>
<proteinExistence type="predicted"/>
<sequence length="375" mass="44575">KAYMDIAYPVVLKQHGYYTGFYGKLGVEYPDAENLFDRAEIYDRDYRYNDYRGYFYKTIDKNTVHLTRYTGYQAQEFIRNTPANKPFCLSLSFSAPHAHDPAPEQYFWQRKSDILYAGITISPPPLAEGQYFETQPKVVREGFNRTRWYWRYDTWEKYQHNMKRYYRMISEIDDEIGAIRNLLKKKGIADNTVIILMGDNGYFEGERQLAGKWLMYDNSIRVPLIVFDPRENQHFDVNDMVLNIDIPSTILDIAEIESSIAYQGFSLVPYVKNGQYEGKRKTILIEHLWEIPQIHSSEGIRSEKWKYFRYRFINAPEELYDLQNDPMEIHNLADDPEYNMVLHAFRKELEYKTNKYYNAKLASDFVPPEDINMGF</sequence>
<feature type="non-terminal residue" evidence="2">
    <location>
        <position position="1"/>
    </location>
</feature>
<reference evidence="3" key="1">
    <citation type="journal article" date="2015" name="MBio">
        <title>Genome-Resolved Metagenomic Analysis Reveals Roles for Candidate Phyla and Other Microbial Community Members in Biogeochemical Transformations in Oil Reservoirs.</title>
        <authorList>
            <person name="Hu P."/>
            <person name="Tom L."/>
            <person name="Singh A."/>
            <person name="Thomas B.C."/>
            <person name="Baker B.J."/>
            <person name="Piceno Y.M."/>
            <person name="Andersen G.L."/>
            <person name="Banfield J.F."/>
        </authorList>
    </citation>
    <scope>NUCLEOTIDE SEQUENCE [LARGE SCALE GENOMIC DNA]</scope>
</reference>
<dbReference type="GO" id="GO:0015024">
    <property type="term" value="F:glucuronate-2-sulfatase activity"/>
    <property type="evidence" value="ECO:0007669"/>
    <property type="project" value="TreeGrafter"/>
</dbReference>
<dbReference type="Proteomes" id="UP000053860">
    <property type="component" value="Unassembled WGS sequence"/>
</dbReference>
<dbReference type="PANTHER" id="PTHR46615">
    <property type="entry name" value="ARYLSULFATASE K"/>
    <property type="match status" value="1"/>
</dbReference>
<dbReference type="InterPro" id="IPR017850">
    <property type="entry name" value="Alkaline_phosphatase_core_sf"/>
</dbReference>
<evidence type="ECO:0000259" key="1">
    <source>
        <dbReference type="Pfam" id="PF16347"/>
    </source>
</evidence>
<gene>
    <name evidence="2" type="ORF">XD92_0625</name>
</gene>
<evidence type="ECO:0000313" key="3">
    <source>
        <dbReference type="Proteomes" id="UP000053860"/>
    </source>
</evidence>
<feature type="domain" description="N-sulphoglucosamine sulphohydrolase C-terminal" evidence="1">
    <location>
        <begin position="205"/>
        <end position="352"/>
    </location>
</feature>
<dbReference type="AlphaFoldDB" id="A0A124FXG3"/>
<organism evidence="2 3">
    <name type="scientific">Proteiniphilum acetatigenes</name>
    <dbReference type="NCBI Taxonomy" id="294710"/>
    <lineage>
        <taxon>Bacteria</taxon>
        <taxon>Pseudomonadati</taxon>
        <taxon>Bacteroidota</taxon>
        <taxon>Bacteroidia</taxon>
        <taxon>Bacteroidales</taxon>
        <taxon>Dysgonomonadaceae</taxon>
        <taxon>Proteiniphilum</taxon>
    </lineage>
</organism>
<dbReference type="InterPro" id="IPR032506">
    <property type="entry name" value="SGSH_C"/>
</dbReference>
<dbReference type="EMBL" id="LGGN01000093">
    <property type="protein sequence ID" value="KUK77950.1"/>
    <property type="molecule type" value="Genomic_DNA"/>
</dbReference>
<dbReference type="InterPro" id="IPR051849">
    <property type="entry name" value="GAG-degrading_sulfatase"/>
</dbReference>